<keyword evidence="6" id="KW-0723">Serine/threonine-protein kinase</keyword>
<keyword evidence="14" id="KW-0418">Kinase</keyword>
<dbReference type="Proteomes" id="UP000235220">
    <property type="component" value="Chromosome 5"/>
</dbReference>
<keyword evidence="7" id="KW-0597">Phosphoprotein</keyword>
<dbReference type="FunCoup" id="A0A6P9ER57">
    <property type="interactions" value="1605"/>
</dbReference>
<keyword evidence="10 23" id="KW-0812">Transmembrane</keyword>
<keyword evidence="12" id="KW-0677">Repeat</keyword>
<evidence type="ECO:0000256" key="19">
    <source>
        <dbReference type="ARBA" id="ARBA00023180"/>
    </source>
</evidence>
<dbReference type="SMART" id="SM00220">
    <property type="entry name" value="S_TKc"/>
    <property type="match status" value="1"/>
</dbReference>
<evidence type="ECO:0000256" key="11">
    <source>
        <dbReference type="ARBA" id="ARBA00022729"/>
    </source>
</evidence>
<dbReference type="SUPFAM" id="SSF56112">
    <property type="entry name" value="Protein kinase-like (PK-like)"/>
    <property type="match status" value="1"/>
</dbReference>
<evidence type="ECO:0000256" key="13">
    <source>
        <dbReference type="ARBA" id="ARBA00022741"/>
    </source>
</evidence>
<dbReference type="Pfam" id="PF07714">
    <property type="entry name" value="PK_Tyr_Ser-Thr"/>
    <property type="match status" value="1"/>
</dbReference>
<dbReference type="PROSITE" id="PS00108">
    <property type="entry name" value="PROTEIN_KINASE_ST"/>
    <property type="match status" value="1"/>
</dbReference>
<dbReference type="Pfam" id="PF13855">
    <property type="entry name" value="LRR_8"/>
    <property type="match status" value="3"/>
</dbReference>
<dbReference type="InterPro" id="IPR013210">
    <property type="entry name" value="LRR_N_plant-typ"/>
</dbReference>
<evidence type="ECO:0000256" key="7">
    <source>
        <dbReference type="ARBA" id="ARBA00022553"/>
    </source>
</evidence>
<sequence>MRLFCLTLAPPHASSSFRIMLAFVFLWCFGSLITFVVGGGNETDRLALLDFKAKVHDPLGVLSSWNDSIHFCRWQGVSCGRRQHQRVTKLDLQFQSLGGFISPQVGNLSFLTELNLSNNSFIHIIPPEVGLLRRLQVLELGKNSLSGQIPSNISVCTNLIYMGVHYNQLVGEIPAELASLSKLRWFYIYNNELTGSIPSSFGNLSSLEALDVVFNELGGSIPDSFDQLKKLTFLSLGSNRFSGTFPRSIFNLSSITVFDVGDNRIQGSLPWDLGVTLPNLKSFNIFVNQFTGSIPVSIANASHLYDLKMQSNKLTGKVPSLEMLYRLQRFVIHSNLLGNSGGNDLSFLCSLMNATDLSILAIGSNKLGGVLPNCIGNFSTTLSRLLLRHNRIFGSIPKGIGNLINLETLEMAENTISGNIPSEIGYLEKLRILDLSANNHSGNIPPSLGNLTLLMELYLGGNNLRGRIPPSLAKCQNLLYLVLSRNKLSGVIPPQVMGLSFSPIGMDLSENLFTGILPMEIGNLKNLESLIISANKLFGEIPASLGSCVKLEVLAMRKNFFQGSIPSSFESLRGIELLDLSNNNLSGEVPNFLEHLNFLHILDLSYNHFRGEVPTRGVFSNASETSVKGNGELCGGITEFQLPICKHEKSKKRQKLTLTLKLIISILSGLLGVTLVLLCLLISLKKKRKENSPKNSENLLLNVSYQSLLKATDGFSSANLIGVGSFGSVYKGILDQGTSTIAVKVLNLLRHGASKSFIAECEALRNIRHRNLVKVLTVCSSVDYQGHDFQALVYEFMVNGNLDEWLHPTPRTNEASRKQQSLSLLQRLDIAIDIASAMEYLHHHCATPILHCDLKPGNVLLDEEMTAHVGDFGLARFLIDITQDYFFLINYSIDQSSSIGVRGTVGYAPPEYGMGNEVSKNGDVYSYGILLLEMFTGKRPTDDMFKDGFLLHEFVKAALPERLVDVVDPVLLWEREDHGASRSDDAPDQSQITSSNIQECLSLILGVGVACSMELPKERMNIKDVLAELHSIREKLLGIGIRTTHRERTKGSID</sequence>
<dbReference type="Gene3D" id="3.30.200.20">
    <property type="entry name" value="Phosphorylase Kinase, domain 1"/>
    <property type="match status" value="1"/>
</dbReference>
<evidence type="ECO:0000256" key="2">
    <source>
        <dbReference type="ARBA" id="ARBA00008684"/>
    </source>
</evidence>
<evidence type="ECO:0000256" key="15">
    <source>
        <dbReference type="ARBA" id="ARBA00022840"/>
    </source>
</evidence>
<dbReference type="InterPro" id="IPR017441">
    <property type="entry name" value="Protein_kinase_ATP_BS"/>
</dbReference>
<dbReference type="InterPro" id="IPR000719">
    <property type="entry name" value="Prot_kinase_dom"/>
</dbReference>
<dbReference type="PANTHER" id="PTHR48056:SF89">
    <property type="entry name" value="OS06G0585982 PROTEIN"/>
    <property type="match status" value="1"/>
</dbReference>
<dbReference type="Gene3D" id="3.80.10.10">
    <property type="entry name" value="Ribonuclease Inhibitor"/>
    <property type="match status" value="4"/>
</dbReference>
<evidence type="ECO:0000256" key="14">
    <source>
        <dbReference type="ARBA" id="ARBA00022777"/>
    </source>
</evidence>
<evidence type="ECO:0000256" key="21">
    <source>
        <dbReference type="ARBA" id="ARBA00048679"/>
    </source>
</evidence>
<dbReference type="FunFam" id="3.80.10.10:FF:000288">
    <property type="entry name" value="LRR receptor-like serine/threonine-protein kinase EFR"/>
    <property type="match status" value="1"/>
</dbReference>
<dbReference type="FunFam" id="1.10.510.10:FF:000358">
    <property type="entry name" value="Putative leucine-rich repeat receptor-like serine/threonine-protein kinase"/>
    <property type="match status" value="1"/>
</dbReference>
<dbReference type="InterPro" id="IPR001611">
    <property type="entry name" value="Leu-rich_rpt"/>
</dbReference>
<dbReference type="PROSITE" id="PS50011">
    <property type="entry name" value="PROTEIN_KINASE_DOM"/>
    <property type="match status" value="1"/>
</dbReference>
<dbReference type="AlphaFoldDB" id="A0A6P9ER57"/>
<name>A0A6P9ER57_JUGRE</name>
<dbReference type="InterPro" id="IPR032675">
    <property type="entry name" value="LRR_dom_sf"/>
</dbReference>
<dbReference type="GO" id="GO:0005524">
    <property type="term" value="F:ATP binding"/>
    <property type="evidence" value="ECO:0007669"/>
    <property type="project" value="UniProtKB-UniRule"/>
</dbReference>
<evidence type="ECO:0000256" key="17">
    <source>
        <dbReference type="ARBA" id="ARBA00023136"/>
    </source>
</evidence>
<dbReference type="InterPro" id="IPR008271">
    <property type="entry name" value="Ser/Thr_kinase_AS"/>
</dbReference>
<gene>
    <name evidence="26" type="primary">LOC108989177</name>
</gene>
<comment type="similarity">
    <text evidence="3">Belongs to the RLP family.</text>
</comment>
<comment type="subcellular location">
    <subcellularLocation>
        <location evidence="1">Cell membrane</location>
        <topology evidence="1">Single-pass type I membrane protein</topology>
    </subcellularLocation>
</comment>
<keyword evidence="8" id="KW-0433">Leucine-rich repeat</keyword>
<dbReference type="Pfam" id="PF00560">
    <property type="entry name" value="LRR_1"/>
    <property type="match status" value="4"/>
</dbReference>
<evidence type="ECO:0000256" key="3">
    <source>
        <dbReference type="ARBA" id="ARBA00009592"/>
    </source>
</evidence>
<evidence type="ECO:0000256" key="8">
    <source>
        <dbReference type="ARBA" id="ARBA00022614"/>
    </source>
</evidence>
<comment type="similarity">
    <text evidence="2">Belongs to the protein kinase superfamily. Ser/Thr protein kinase family.</text>
</comment>
<keyword evidence="15 22" id="KW-0067">ATP-binding</keyword>
<evidence type="ECO:0000256" key="16">
    <source>
        <dbReference type="ARBA" id="ARBA00022989"/>
    </source>
</evidence>
<feature type="binding site" evidence="22">
    <location>
        <position position="744"/>
    </location>
    <ligand>
        <name>ATP</name>
        <dbReference type="ChEBI" id="CHEBI:30616"/>
    </ligand>
</feature>
<keyword evidence="19" id="KW-0325">Glycoprotein</keyword>
<accession>A0A6P9ER57</accession>
<keyword evidence="17 23" id="KW-0472">Membrane</keyword>
<evidence type="ECO:0000256" key="1">
    <source>
        <dbReference type="ARBA" id="ARBA00004251"/>
    </source>
</evidence>
<dbReference type="OrthoDB" id="676979at2759"/>
<dbReference type="SMART" id="SM00369">
    <property type="entry name" value="LRR_TYP"/>
    <property type="match status" value="10"/>
</dbReference>
<keyword evidence="5" id="KW-1003">Cell membrane</keyword>
<feature type="transmembrane region" description="Helical" evidence="23">
    <location>
        <begin position="662"/>
        <end position="684"/>
    </location>
</feature>
<evidence type="ECO:0000256" key="18">
    <source>
        <dbReference type="ARBA" id="ARBA00023170"/>
    </source>
</evidence>
<dbReference type="GO" id="GO:0005886">
    <property type="term" value="C:plasma membrane"/>
    <property type="evidence" value="ECO:0007669"/>
    <property type="project" value="UniProtKB-SubCell"/>
</dbReference>
<protein>
    <recommendedName>
        <fullName evidence="4">non-specific serine/threonine protein kinase</fullName>
        <ecNumber evidence="4">2.7.11.1</ecNumber>
    </recommendedName>
</protein>
<dbReference type="RefSeq" id="XP_035546343.1">
    <property type="nucleotide sequence ID" value="XM_035690450.1"/>
</dbReference>
<feature type="transmembrane region" description="Helical" evidence="23">
    <location>
        <begin position="21"/>
        <end position="40"/>
    </location>
</feature>
<dbReference type="FunFam" id="3.80.10.10:FF:001158">
    <property type="entry name" value="Leucine-rich repeat protein kinase family protein"/>
    <property type="match status" value="1"/>
</dbReference>
<dbReference type="FunFam" id="3.30.200.20:FF:000432">
    <property type="entry name" value="LRR receptor-like serine/threonine-protein kinase EFR"/>
    <property type="match status" value="1"/>
</dbReference>
<evidence type="ECO:0000256" key="10">
    <source>
        <dbReference type="ARBA" id="ARBA00022692"/>
    </source>
</evidence>
<evidence type="ECO:0000256" key="23">
    <source>
        <dbReference type="SAM" id="Phobius"/>
    </source>
</evidence>
<keyword evidence="25" id="KW-1185">Reference proteome</keyword>
<dbReference type="GO" id="GO:0004674">
    <property type="term" value="F:protein serine/threonine kinase activity"/>
    <property type="evidence" value="ECO:0007669"/>
    <property type="project" value="UniProtKB-KW"/>
</dbReference>
<keyword evidence="9" id="KW-0808">Transferase</keyword>
<keyword evidence="13 22" id="KW-0547">Nucleotide-binding</keyword>
<dbReference type="PROSITE" id="PS00107">
    <property type="entry name" value="PROTEIN_KINASE_ATP"/>
    <property type="match status" value="1"/>
</dbReference>
<keyword evidence="16 23" id="KW-1133">Transmembrane helix</keyword>
<evidence type="ECO:0000256" key="5">
    <source>
        <dbReference type="ARBA" id="ARBA00022475"/>
    </source>
</evidence>
<evidence type="ECO:0000256" key="9">
    <source>
        <dbReference type="ARBA" id="ARBA00022679"/>
    </source>
</evidence>
<dbReference type="SUPFAM" id="SSF52058">
    <property type="entry name" value="L domain-like"/>
    <property type="match status" value="2"/>
</dbReference>
<evidence type="ECO:0000313" key="26">
    <source>
        <dbReference type="RefSeq" id="XP_035546343.1"/>
    </source>
</evidence>
<evidence type="ECO:0000256" key="4">
    <source>
        <dbReference type="ARBA" id="ARBA00012513"/>
    </source>
</evidence>
<dbReference type="InParanoid" id="A0A6P9ER57"/>
<dbReference type="EC" id="2.7.11.1" evidence="4"/>
<dbReference type="InterPro" id="IPR050647">
    <property type="entry name" value="Plant_LRR-RLKs"/>
</dbReference>
<keyword evidence="11" id="KW-0732">Signal</keyword>
<evidence type="ECO:0000256" key="12">
    <source>
        <dbReference type="ARBA" id="ARBA00022737"/>
    </source>
</evidence>
<evidence type="ECO:0000256" key="20">
    <source>
        <dbReference type="ARBA" id="ARBA00047899"/>
    </source>
</evidence>
<evidence type="ECO:0000259" key="24">
    <source>
        <dbReference type="PROSITE" id="PS50011"/>
    </source>
</evidence>
<dbReference type="InterPro" id="IPR011009">
    <property type="entry name" value="Kinase-like_dom_sf"/>
</dbReference>
<dbReference type="InterPro" id="IPR001245">
    <property type="entry name" value="Ser-Thr/Tyr_kinase_cat_dom"/>
</dbReference>
<comment type="catalytic activity">
    <reaction evidence="21">
        <text>L-seryl-[protein] + ATP = O-phospho-L-seryl-[protein] + ADP + H(+)</text>
        <dbReference type="Rhea" id="RHEA:17989"/>
        <dbReference type="Rhea" id="RHEA-COMP:9863"/>
        <dbReference type="Rhea" id="RHEA-COMP:11604"/>
        <dbReference type="ChEBI" id="CHEBI:15378"/>
        <dbReference type="ChEBI" id="CHEBI:29999"/>
        <dbReference type="ChEBI" id="CHEBI:30616"/>
        <dbReference type="ChEBI" id="CHEBI:83421"/>
        <dbReference type="ChEBI" id="CHEBI:456216"/>
        <dbReference type="EC" id="2.7.11.1"/>
    </reaction>
</comment>
<dbReference type="PANTHER" id="PTHR48056">
    <property type="entry name" value="LRR RECEPTOR-LIKE SERINE/THREONINE-PROTEIN KINASE-RELATED"/>
    <property type="match status" value="1"/>
</dbReference>
<keyword evidence="18" id="KW-0675">Receptor</keyword>
<dbReference type="Pfam" id="PF08263">
    <property type="entry name" value="LRRNT_2"/>
    <property type="match status" value="1"/>
</dbReference>
<dbReference type="InterPro" id="IPR003591">
    <property type="entry name" value="Leu-rich_rpt_typical-subtyp"/>
</dbReference>
<dbReference type="GeneID" id="108989177"/>
<feature type="domain" description="Protein kinase" evidence="24">
    <location>
        <begin position="715"/>
        <end position="1033"/>
    </location>
</feature>
<dbReference type="FunFam" id="3.80.10.10:FF:000275">
    <property type="entry name" value="Leucine-rich repeat receptor-like protein kinase"/>
    <property type="match status" value="1"/>
</dbReference>
<proteinExistence type="inferred from homology"/>
<organism evidence="25 26">
    <name type="scientific">Juglans regia</name>
    <name type="common">English walnut</name>
    <dbReference type="NCBI Taxonomy" id="51240"/>
    <lineage>
        <taxon>Eukaryota</taxon>
        <taxon>Viridiplantae</taxon>
        <taxon>Streptophyta</taxon>
        <taxon>Embryophyta</taxon>
        <taxon>Tracheophyta</taxon>
        <taxon>Spermatophyta</taxon>
        <taxon>Magnoliopsida</taxon>
        <taxon>eudicotyledons</taxon>
        <taxon>Gunneridae</taxon>
        <taxon>Pentapetalae</taxon>
        <taxon>rosids</taxon>
        <taxon>fabids</taxon>
        <taxon>Fagales</taxon>
        <taxon>Juglandaceae</taxon>
        <taxon>Juglans</taxon>
    </lineage>
</organism>
<comment type="catalytic activity">
    <reaction evidence="20">
        <text>L-threonyl-[protein] + ATP = O-phospho-L-threonyl-[protein] + ADP + H(+)</text>
        <dbReference type="Rhea" id="RHEA:46608"/>
        <dbReference type="Rhea" id="RHEA-COMP:11060"/>
        <dbReference type="Rhea" id="RHEA-COMP:11605"/>
        <dbReference type="ChEBI" id="CHEBI:15378"/>
        <dbReference type="ChEBI" id="CHEBI:30013"/>
        <dbReference type="ChEBI" id="CHEBI:30616"/>
        <dbReference type="ChEBI" id="CHEBI:61977"/>
        <dbReference type="ChEBI" id="CHEBI:456216"/>
        <dbReference type="EC" id="2.7.11.1"/>
    </reaction>
</comment>
<evidence type="ECO:0000256" key="22">
    <source>
        <dbReference type="PROSITE-ProRule" id="PRU10141"/>
    </source>
</evidence>
<evidence type="ECO:0000256" key="6">
    <source>
        <dbReference type="ARBA" id="ARBA00022527"/>
    </source>
</evidence>
<evidence type="ECO:0000313" key="25">
    <source>
        <dbReference type="Proteomes" id="UP000235220"/>
    </source>
</evidence>
<dbReference type="Gene3D" id="1.10.510.10">
    <property type="entry name" value="Transferase(Phosphotransferase) domain 1"/>
    <property type="match status" value="1"/>
</dbReference>
<reference evidence="26" key="1">
    <citation type="submission" date="2025-08" db="UniProtKB">
        <authorList>
            <consortium name="RefSeq"/>
        </authorList>
    </citation>
    <scope>IDENTIFICATION</scope>
    <source>
        <tissue evidence="26">Leaves</tissue>
    </source>
</reference>